<dbReference type="AlphaFoldDB" id="A0A8H6LSD5"/>
<evidence type="ECO:0000313" key="2">
    <source>
        <dbReference type="Proteomes" id="UP000521943"/>
    </source>
</evidence>
<sequence length="302" mass="33562">MANCKITPQVFYEMPTEAATKASCPVEKPGETERVGREVKVGGFYKTSGGEVVKIRSSARSGDTSQFCFLANVFNFPEGYTPDPDEGVMFTGPVYLPIQAVQEELNTYTTWSDDPTTDIQKWRWEGPDESQKRDWKFRMRGIALSYPKRGPGSHLVAFRDKEITGLTRDLNVDAKRCSSHSARRPKTPSLGGRYHDVPWTVNGGYVDTDISGLHVFRGNVGGFQAPFGTLSSLKTLAMENFDITNVMDFAVGMQNMEEGTWACPCCKCLLKETNQVPRVLREAGVLEVSEKDAEGSPDPDYQ</sequence>
<dbReference type="Proteomes" id="UP000521943">
    <property type="component" value="Unassembled WGS sequence"/>
</dbReference>
<name>A0A8H6LSD5_9AGAR</name>
<evidence type="ECO:0000313" key="1">
    <source>
        <dbReference type="EMBL" id="KAF6740930.1"/>
    </source>
</evidence>
<dbReference type="EMBL" id="JACGCI010000344">
    <property type="protein sequence ID" value="KAF6740930.1"/>
    <property type="molecule type" value="Genomic_DNA"/>
</dbReference>
<comment type="caution">
    <text evidence="1">The sequence shown here is derived from an EMBL/GenBank/DDBJ whole genome shotgun (WGS) entry which is preliminary data.</text>
</comment>
<reference evidence="1 2" key="1">
    <citation type="submission" date="2020-07" db="EMBL/GenBank/DDBJ databases">
        <title>Comparative genomics of pyrophilous fungi reveals a link between fire events and developmental genes.</title>
        <authorList>
            <consortium name="DOE Joint Genome Institute"/>
            <person name="Steindorff A.S."/>
            <person name="Carver A."/>
            <person name="Calhoun S."/>
            <person name="Stillman K."/>
            <person name="Liu H."/>
            <person name="Lipzen A."/>
            <person name="Pangilinan J."/>
            <person name="Labutti K."/>
            <person name="Bruns T.D."/>
            <person name="Grigoriev I.V."/>
        </authorList>
    </citation>
    <scope>NUCLEOTIDE SEQUENCE [LARGE SCALE GENOMIC DNA]</scope>
    <source>
        <strain evidence="1 2">CBS 144469</strain>
    </source>
</reference>
<protein>
    <submittedName>
        <fullName evidence="1">Uncharacterized protein</fullName>
    </submittedName>
</protein>
<proteinExistence type="predicted"/>
<accession>A0A8H6LSD5</accession>
<keyword evidence="2" id="KW-1185">Reference proteome</keyword>
<organism evidence="1 2">
    <name type="scientific">Ephemerocybe angulata</name>
    <dbReference type="NCBI Taxonomy" id="980116"/>
    <lineage>
        <taxon>Eukaryota</taxon>
        <taxon>Fungi</taxon>
        <taxon>Dikarya</taxon>
        <taxon>Basidiomycota</taxon>
        <taxon>Agaricomycotina</taxon>
        <taxon>Agaricomycetes</taxon>
        <taxon>Agaricomycetidae</taxon>
        <taxon>Agaricales</taxon>
        <taxon>Agaricineae</taxon>
        <taxon>Psathyrellaceae</taxon>
        <taxon>Ephemerocybe</taxon>
    </lineage>
</organism>
<gene>
    <name evidence="1" type="ORF">DFP72DRAFT_863873</name>
</gene>